<evidence type="ECO:0000313" key="3">
    <source>
        <dbReference type="Proteomes" id="UP000028761"/>
    </source>
</evidence>
<evidence type="ECO:0000313" key="2">
    <source>
        <dbReference type="Ensembl" id="ENSPANP00000049406.1"/>
    </source>
</evidence>
<protein>
    <submittedName>
        <fullName evidence="2">Uncharacterized protein</fullName>
    </submittedName>
</protein>
<feature type="compositionally biased region" description="Polar residues" evidence="1">
    <location>
        <begin position="131"/>
        <end position="149"/>
    </location>
</feature>
<organism evidence="2 3">
    <name type="scientific">Papio anubis</name>
    <name type="common">Olive baboon</name>
    <dbReference type="NCBI Taxonomy" id="9555"/>
    <lineage>
        <taxon>Eukaryota</taxon>
        <taxon>Metazoa</taxon>
        <taxon>Chordata</taxon>
        <taxon>Craniata</taxon>
        <taxon>Vertebrata</taxon>
        <taxon>Euteleostomi</taxon>
        <taxon>Mammalia</taxon>
        <taxon>Eutheria</taxon>
        <taxon>Euarchontoglires</taxon>
        <taxon>Primates</taxon>
        <taxon>Haplorrhini</taxon>
        <taxon>Catarrhini</taxon>
        <taxon>Cercopithecidae</taxon>
        <taxon>Cercopithecinae</taxon>
        <taxon>Papio</taxon>
    </lineage>
</organism>
<dbReference type="Ensembl" id="ENSPANT00000062694.1">
    <property type="protein sequence ID" value="ENSPANP00000049406.1"/>
    <property type="gene ID" value="ENSPANG00000048474.1"/>
</dbReference>
<reference evidence="2" key="2">
    <citation type="submission" date="2025-05" db="UniProtKB">
        <authorList>
            <consortium name="Ensembl"/>
        </authorList>
    </citation>
    <scope>IDENTIFICATION</scope>
</reference>
<sequence>MQPPPVLSPALRKAGPGTWEEHDVGELTITTAALHGCPGQKNAPPACCCEEPCPGTWLSVGVPTESYSRPTAGHLAGTGSPRTLATGDRVPPRSLSLSSASVPSPHLLCTRITASRERMALRLGFCFQPSSERGSTYRKQSISHQSQGPTGPAHSHPRGPGLLATSTLYLGQETLPGPNLEQRLPLRLPRFRPGHSHPVPSHLPALWVVLGEPG</sequence>
<dbReference type="Ensembl" id="ENSPANT00000083542.1">
    <property type="protein sequence ID" value="ENSPANP00000048828.1"/>
    <property type="gene ID" value="ENSPANG00000047485.1"/>
</dbReference>
<evidence type="ECO:0000256" key="1">
    <source>
        <dbReference type="SAM" id="MobiDB-lite"/>
    </source>
</evidence>
<reference evidence="2 3" key="1">
    <citation type="submission" date="2012-03" db="EMBL/GenBank/DDBJ databases">
        <title>Whole Genome Assembly of Papio anubis.</title>
        <authorList>
            <person name="Liu Y.L."/>
            <person name="Abraham K.A."/>
            <person name="Akbar H.A."/>
            <person name="Ali S.A."/>
            <person name="Anosike U.A."/>
            <person name="Aqrawi P.A."/>
            <person name="Arias F.A."/>
            <person name="Attaway T.A."/>
            <person name="Awwad R.A."/>
            <person name="Babu C.B."/>
            <person name="Bandaranaike D.B."/>
            <person name="Battles P.B."/>
            <person name="Bell A.B."/>
            <person name="Beltran B.B."/>
            <person name="Berhane-Mersha D.B."/>
            <person name="Bess C.B."/>
            <person name="Bickham C.B."/>
            <person name="Bolden T.B."/>
            <person name="Carter K.C."/>
            <person name="Chau D.C."/>
            <person name="Chavez A.C."/>
            <person name="Clerc-Blankenburg K.C."/>
            <person name="Coyle M.C."/>
            <person name="Dao M.D."/>
            <person name="Davila M.L.D."/>
            <person name="Davy-Carroll L.D."/>
            <person name="Denson S.D."/>
            <person name="Dinh H.D."/>
            <person name="Fernandez S.F."/>
            <person name="Fernando P.F."/>
            <person name="Forbes L.F."/>
            <person name="Francis C.F."/>
            <person name="Francisco L.F."/>
            <person name="Fu Q.F."/>
            <person name="Garcia-Iii R.G."/>
            <person name="Garrett T.G."/>
            <person name="Gross S.G."/>
            <person name="Gubbala S.G."/>
            <person name="Hirani K.H."/>
            <person name="Hogues M.H."/>
            <person name="Hollins B.H."/>
            <person name="Jackson L.J."/>
            <person name="Javaid M.J."/>
            <person name="Jhangiani S.J."/>
            <person name="Johnson A.J."/>
            <person name="Johnson B.J."/>
            <person name="Jones J.J."/>
            <person name="Joshi V.J."/>
            <person name="Kalu J.K."/>
            <person name="Khan N.K."/>
            <person name="Korchina V.K."/>
            <person name="Kovar C.K."/>
            <person name="Lago L.L."/>
            <person name="Lara F.L."/>
            <person name="Le T.-K.L."/>
            <person name="Lee S.L."/>
            <person name="Legall-Iii F.L."/>
            <person name="Lemon S.L."/>
            <person name="Liu J.L."/>
            <person name="Liu Y.-S.L."/>
            <person name="Liyanage D.L."/>
            <person name="Lopez J.L."/>
            <person name="Lorensuhewa L.L."/>
            <person name="Mata R.M."/>
            <person name="Mathew T.M."/>
            <person name="Mercado C.M."/>
            <person name="Mercado I.M."/>
            <person name="Morales K.M."/>
            <person name="Morgan M.M."/>
            <person name="Munidasa M.M."/>
            <person name="Ngo D.N."/>
            <person name="Nguyen L.N."/>
            <person name="Nguyen T.N."/>
            <person name="Nguyen N.N."/>
            <person name="Obregon M.O."/>
            <person name="Okwuonu G.O."/>
            <person name="Ongeri F.O."/>
            <person name="Onwere C.O."/>
            <person name="Osifeso I.O."/>
            <person name="Parra A.P."/>
            <person name="Patil S.P."/>
            <person name="Perez A.P."/>
            <person name="Perez Y.P."/>
            <person name="Pham C.P."/>
            <person name="Pu L.-L.P."/>
            <person name="Puazo M.P."/>
            <person name="Quiroz J.Q."/>
            <person name="Rouhana J.R."/>
            <person name="Ruiz M.R."/>
            <person name="Ruiz S.-J.R."/>
            <person name="Saada N.S."/>
            <person name="Santibanez J.S."/>
            <person name="Scheel M.S."/>
            <person name="Schneider B.S."/>
            <person name="Simmons D.S."/>
            <person name="Sisson I.S."/>
            <person name="Tang L.-Y.T."/>
            <person name="Thornton R.T."/>
            <person name="Tisius J.T."/>
            <person name="Toledanes G.T."/>
            <person name="Trejos Z.T."/>
            <person name="Usmani K.U."/>
            <person name="Varghese R.V."/>
            <person name="Vattathil S.V."/>
            <person name="Vee V.V."/>
            <person name="Walker D.W."/>
            <person name="Weissenberger G.W."/>
            <person name="White C.W."/>
            <person name="Williams A.W."/>
            <person name="Woodworth J.W."/>
            <person name="Wright R.W."/>
            <person name="Zhu Y.Z."/>
            <person name="Han Y.H."/>
            <person name="Newsham I.N."/>
            <person name="Nazareth L.N."/>
            <person name="Worley K.W."/>
            <person name="Muzny D.M."/>
            <person name="Rogers J.R."/>
            <person name="Gibbs R.G."/>
        </authorList>
    </citation>
    <scope>NUCLEOTIDE SEQUENCE [LARGE SCALE GENOMIC DNA]</scope>
</reference>
<dbReference type="AlphaFoldDB" id="A0A8I5MXL3"/>
<name>A0A8I5MXL3_PAPAN</name>
<dbReference type="Ensembl" id="ENSPANT00000070775.1">
    <property type="protein sequence ID" value="ENSPANP00000058727.1"/>
    <property type="gene ID" value="ENSPANG00000045678.1"/>
</dbReference>
<keyword evidence="3" id="KW-1185">Reference proteome</keyword>
<dbReference type="GeneTree" id="ENSGT01050000248304"/>
<proteinExistence type="predicted"/>
<feature type="region of interest" description="Disordered" evidence="1">
    <location>
        <begin position="131"/>
        <end position="163"/>
    </location>
</feature>
<accession>A0A8I5MXL3</accession>
<feature type="region of interest" description="Disordered" evidence="1">
    <location>
        <begin position="69"/>
        <end position="99"/>
    </location>
</feature>
<dbReference type="Proteomes" id="UP000028761">
    <property type="component" value="Chromosome 9"/>
</dbReference>